<dbReference type="InterPro" id="IPR004875">
    <property type="entry name" value="DDE_SF_endonuclease_dom"/>
</dbReference>
<dbReference type="CDD" id="cd15517">
    <property type="entry name" value="PHD_TCF19_like"/>
    <property type="match status" value="1"/>
</dbReference>
<evidence type="ECO:0000313" key="4">
    <source>
        <dbReference type="Proteomes" id="UP000478052"/>
    </source>
</evidence>
<evidence type="ECO:0000313" key="3">
    <source>
        <dbReference type="EMBL" id="KAF0748168.1"/>
    </source>
</evidence>
<dbReference type="GO" id="GO:0003677">
    <property type="term" value="F:DNA binding"/>
    <property type="evidence" value="ECO:0007669"/>
    <property type="project" value="TreeGrafter"/>
</dbReference>
<dbReference type="InterPro" id="IPR050863">
    <property type="entry name" value="CenT-Element_Derived"/>
</dbReference>
<keyword evidence="4" id="KW-1185">Reference proteome</keyword>
<dbReference type="PANTHER" id="PTHR19303:SF71">
    <property type="entry name" value="ZINC FINGER PHD-TYPE DOMAIN-CONTAINING PROTEIN"/>
    <property type="match status" value="1"/>
</dbReference>
<proteinExistence type="predicted"/>
<evidence type="ECO:0000259" key="2">
    <source>
        <dbReference type="Pfam" id="PF03184"/>
    </source>
</evidence>
<accession>A0A6G0Y394</accession>
<comment type="caution">
    <text evidence="3">The sequence shown here is derived from an EMBL/GenBank/DDBJ whole genome shotgun (WGS) entry which is preliminary data.</text>
</comment>
<feature type="region of interest" description="Disordered" evidence="1">
    <location>
        <begin position="421"/>
        <end position="526"/>
    </location>
</feature>
<reference evidence="3 4" key="1">
    <citation type="submission" date="2019-08" db="EMBL/GenBank/DDBJ databases">
        <title>Whole genome of Aphis craccivora.</title>
        <authorList>
            <person name="Voronova N.V."/>
            <person name="Shulinski R.S."/>
            <person name="Bandarenka Y.V."/>
            <person name="Zhorov D.G."/>
            <person name="Warner D."/>
        </authorList>
    </citation>
    <scope>NUCLEOTIDE SEQUENCE [LARGE SCALE GENOMIC DNA]</scope>
    <source>
        <strain evidence="3">180601</strain>
        <tissue evidence="3">Whole Body</tissue>
    </source>
</reference>
<dbReference type="InterPro" id="IPR011011">
    <property type="entry name" value="Znf_FYVE_PHD"/>
</dbReference>
<feature type="compositionally biased region" description="Basic and acidic residues" evidence="1">
    <location>
        <begin position="439"/>
        <end position="452"/>
    </location>
</feature>
<feature type="compositionally biased region" description="Polar residues" evidence="1">
    <location>
        <begin position="421"/>
        <end position="434"/>
    </location>
</feature>
<dbReference type="Proteomes" id="UP000478052">
    <property type="component" value="Unassembled WGS sequence"/>
</dbReference>
<dbReference type="PANTHER" id="PTHR19303">
    <property type="entry name" value="TRANSPOSON"/>
    <property type="match status" value="1"/>
</dbReference>
<organism evidence="3 4">
    <name type="scientific">Aphis craccivora</name>
    <name type="common">Cowpea aphid</name>
    <dbReference type="NCBI Taxonomy" id="307492"/>
    <lineage>
        <taxon>Eukaryota</taxon>
        <taxon>Metazoa</taxon>
        <taxon>Ecdysozoa</taxon>
        <taxon>Arthropoda</taxon>
        <taxon>Hexapoda</taxon>
        <taxon>Insecta</taxon>
        <taxon>Pterygota</taxon>
        <taxon>Neoptera</taxon>
        <taxon>Paraneoptera</taxon>
        <taxon>Hemiptera</taxon>
        <taxon>Sternorrhyncha</taxon>
        <taxon>Aphidomorpha</taxon>
        <taxon>Aphidoidea</taxon>
        <taxon>Aphididae</taxon>
        <taxon>Aphidini</taxon>
        <taxon>Aphis</taxon>
        <taxon>Aphis</taxon>
    </lineage>
</organism>
<protein>
    <submittedName>
        <fullName evidence="3">Tigger transposable element-derived protein 1-like</fullName>
    </submittedName>
</protein>
<dbReference type="AlphaFoldDB" id="A0A6G0Y394"/>
<feature type="domain" description="DDE-1" evidence="2">
    <location>
        <begin position="190"/>
        <end position="319"/>
    </location>
</feature>
<dbReference type="EMBL" id="VUJU01006584">
    <property type="protein sequence ID" value="KAF0748168.1"/>
    <property type="molecule type" value="Genomic_DNA"/>
</dbReference>
<dbReference type="GO" id="GO:0005634">
    <property type="term" value="C:nucleus"/>
    <property type="evidence" value="ECO:0007669"/>
    <property type="project" value="TreeGrafter"/>
</dbReference>
<dbReference type="SUPFAM" id="SSF57903">
    <property type="entry name" value="FYVE/PHD zinc finger"/>
    <property type="match status" value="1"/>
</dbReference>
<gene>
    <name evidence="3" type="ORF">FWK35_00017294</name>
</gene>
<feature type="compositionally biased region" description="Basic residues" evidence="1">
    <location>
        <begin position="508"/>
        <end position="517"/>
    </location>
</feature>
<feature type="compositionally biased region" description="Basic and acidic residues" evidence="1">
    <location>
        <begin position="467"/>
        <end position="485"/>
    </location>
</feature>
<evidence type="ECO:0000256" key="1">
    <source>
        <dbReference type="SAM" id="MobiDB-lite"/>
    </source>
</evidence>
<dbReference type="Pfam" id="PF03184">
    <property type="entry name" value="DDE_1"/>
    <property type="match status" value="1"/>
</dbReference>
<feature type="compositionally biased region" description="Basic and acidic residues" evidence="1">
    <location>
        <begin position="497"/>
        <end position="507"/>
    </location>
</feature>
<sequence>MNMVRNYVKKTNRGIIPEDIYKNAAAEVLTNKRSLRNAAEKFQINFMTLQRFIKKQSNLPLKPNCKLVGYAKKNQIFSDELESTLSNYLVHCSRIYYGLTPSDVKILAYEYAKSNNIAYPKGWDVHKIASKDWFTSFLKRNPTLSLRLPEATSLGRITSVTTVQKPKKIVAEKGKKQVGRSTSGERGTTVTMVFAVNAIGNSLPPMLIFPRVNFKQHFVSNGPSGCIGASHPSGWVTASSFLMFVQHFHKHINCSPSSPVLLILDNHISHLSITVIDFCKENGIVLLSFPPHTTNHLQPLDVSVYGPFKTFYNNSASGWMDTHPGIPISIYDIPSLVKESLPLAATPKNITSGFTKTGIWPFNRNVFTDEDYLCSEVTDRPFTADSINDTVAIELSTISQPQSTTTDNNIDHTLIQHLTPNRPQCVQPSTSGHTIVTPEDIRPLPKAGERRNNRTRKKMKSTILTDTPEKEKLRLEQEARDEKNKKKDLRSKRKLDFKKTKTNEKSSQKPKAKKHKSNTVDSDSEEDDDCFCIICLGAYSKSRKGEDWVECCSCKKWAHDKCAGAGELLFYNCKNCSSDVDEDFEGTE</sequence>
<name>A0A6G0Y394_APHCR</name>
<dbReference type="OrthoDB" id="6606575at2759"/>
<feature type="compositionally biased region" description="Basic residues" evidence="1">
    <location>
        <begin position="486"/>
        <end position="496"/>
    </location>
</feature>